<sequence>MSVYFSIQLLQPNPAFLWAQAVQAAAEQNAIDAREEAYIMMRKARDKLSDRGSEEKYTVEDHLFHFAIAGVAGGGKSSLINAFRGLRIKDRDAAATGIIETTLAMARYPDYNPDFPFVWYDIPGVGNLRISDWQYFNAQGLYVFDCIMVLFENRFTMTDIAILANAKRFKIPTYIIRSKSDQHIQNMVDEMVYVLDSDEDEDNGDLQAQLYKVARTQFIANTRRKVKVGLEKANLPDQRVYIISRDTLLGIVQGKQPKNAIDEVALLMDLHNEAHA</sequence>
<name>A0ACB7ZR65_9AGAM</name>
<keyword evidence="2" id="KW-1185">Reference proteome</keyword>
<dbReference type="Proteomes" id="UP000790377">
    <property type="component" value="Unassembled WGS sequence"/>
</dbReference>
<evidence type="ECO:0000313" key="1">
    <source>
        <dbReference type="EMBL" id="KAH7903184.1"/>
    </source>
</evidence>
<protein>
    <submittedName>
        <fullName evidence="1">Interferon-inducible GTPase-domain-containing protein</fullName>
    </submittedName>
</protein>
<comment type="caution">
    <text evidence="1">The sequence shown here is derived from an EMBL/GenBank/DDBJ whole genome shotgun (WGS) entry which is preliminary data.</text>
</comment>
<organism evidence="1 2">
    <name type="scientific">Hygrophoropsis aurantiaca</name>
    <dbReference type="NCBI Taxonomy" id="72124"/>
    <lineage>
        <taxon>Eukaryota</taxon>
        <taxon>Fungi</taxon>
        <taxon>Dikarya</taxon>
        <taxon>Basidiomycota</taxon>
        <taxon>Agaricomycotina</taxon>
        <taxon>Agaricomycetes</taxon>
        <taxon>Agaricomycetidae</taxon>
        <taxon>Boletales</taxon>
        <taxon>Coniophorineae</taxon>
        <taxon>Hygrophoropsidaceae</taxon>
        <taxon>Hygrophoropsis</taxon>
    </lineage>
</organism>
<evidence type="ECO:0000313" key="2">
    <source>
        <dbReference type="Proteomes" id="UP000790377"/>
    </source>
</evidence>
<proteinExistence type="predicted"/>
<accession>A0ACB7ZR65</accession>
<dbReference type="EMBL" id="MU269144">
    <property type="protein sequence ID" value="KAH7903184.1"/>
    <property type="molecule type" value="Genomic_DNA"/>
</dbReference>
<gene>
    <name evidence="1" type="ORF">BJ138DRAFT_1107881</name>
</gene>
<reference evidence="1" key="1">
    <citation type="journal article" date="2021" name="New Phytol.">
        <title>Evolutionary innovations through gain and loss of genes in the ectomycorrhizal Boletales.</title>
        <authorList>
            <person name="Wu G."/>
            <person name="Miyauchi S."/>
            <person name="Morin E."/>
            <person name="Kuo A."/>
            <person name="Drula E."/>
            <person name="Varga T."/>
            <person name="Kohler A."/>
            <person name="Feng B."/>
            <person name="Cao Y."/>
            <person name="Lipzen A."/>
            <person name="Daum C."/>
            <person name="Hundley H."/>
            <person name="Pangilinan J."/>
            <person name="Johnson J."/>
            <person name="Barry K."/>
            <person name="LaButti K."/>
            <person name="Ng V."/>
            <person name="Ahrendt S."/>
            <person name="Min B."/>
            <person name="Choi I.G."/>
            <person name="Park H."/>
            <person name="Plett J.M."/>
            <person name="Magnuson J."/>
            <person name="Spatafora J.W."/>
            <person name="Nagy L.G."/>
            <person name="Henrissat B."/>
            <person name="Grigoriev I.V."/>
            <person name="Yang Z.L."/>
            <person name="Xu J."/>
            <person name="Martin F.M."/>
        </authorList>
    </citation>
    <scope>NUCLEOTIDE SEQUENCE</scope>
    <source>
        <strain evidence="1">ATCC 28755</strain>
    </source>
</reference>